<accession>A0ABS9JS97</accession>
<keyword evidence="3" id="KW-1185">Reference proteome</keyword>
<feature type="region of interest" description="Disordered" evidence="1">
    <location>
        <begin position="38"/>
        <end position="60"/>
    </location>
</feature>
<reference evidence="2 3" key="1">
    <citation type="submission" date="2022-01" db="EMBL/GenBank/DDBJ databases">
        <title>Draft Genome Sequences of Seven Type Strains of the Genus Streptomyces.</title>
        <authorList>
            <person name="Aziz S."/>
            <person name="Coretto E."/>
            <person name="Chronakova A."/>
            <person name="Sproer C."/>
            <person name="Huber K."/>
            <person name="Nouioui I."/>
            <person name="Gross H."/>
        </authorList>
    </citation>
    <scope>NUCLEOTIDE SEQUENCE [LARGE SCALE GENOMIC DNA]</scope>
    <source>
        <strain evidence="2 3">DSM 41685</strain>
    </source>
</reference>
<sequence length="60" mass="6461">MALKKTVTVGEYLNSLQAPTSQPKTKTERTLDAANADVQRGLTGVSAQGGIPRMSRGFRR</sequence>
<evidence type="ECO:0000313" key="2">
    <source>
        <dbReference type="EMBL" id="MCG0068456.1"/>
    </source>
</evidence>
<proteinExistence type="predicted"/>
<gene>
    <name evidence="2" type="ORF">L0F81_35215</name>
</gene>
<evidence type="ECO:0000313" key="3">
    <source>
        <dbReference type="Proteomes" id="UP001299012"/>
    </source>
</evidence>
<comment type="caution">
    <text evidence="2">The sequence shown here is derived from an EMBL/GenBank/DDBJ whole genome shotgun (WGS) entry which is preliminary data.</text>
</comment>
<dbReference type="Proteomes" id="UP001299012">
    <property type="component" value="Unassembled WGS sequence"/>
</dbReference>
<dbReference type="EMBL" id="JAKKZF010000223">
    <property type="protein sequence ID" value="MCG0068456.1"/>
    <property type="molecule type" value="Genomic_DNA"/>
</dbReference>
<protein>
    <submittedName>
        <fullName evidence="2">Uncharacterized protein</fullName>
    </submittedName>
</protein>
<organism evidence="2 3">
    <name type="scientific">Streptomyces tricolor</name>
    <dbReference type="NCBI Taxonomy" id="68277"/>
    <lineage>
        <taxon>Bacteria</taxon>
        <taxon>Bacillati</taxon>
        <taxon>Actinomycetota</taxon>
        <taxon>Actinomycetes</taxon>
        <taxon>Kitasatosporales</taxon>
        <taxon>Streptomycetaceae</taxon>
        <taxon>Streptomyces</taxon>
        <taxon>Streptomyces violaceoruber group</taxon>
    </lineage>
</organism>
<name>A0ABS9JS97_9ACTN</name>
<dbReference type="RefSeq" id="WP_086699984.1">
    <property type="nucleotide sequence ID" value="NZ_JAKKZF010000223.1"/>
</dbReference>
<evidence type="ECO:0000256" key="1">
    <source>
        <dbReference type="SAM" id="MobiDB-lite"/>
    </source>
</evidence>